<dbReference type="PANTHER" id="PTHR23407:SF1">
    <property type="entry name" value="5-FORMYLTETRAHYDROFOLATE CYCLO-LIGASE"/>
    <property type="match status" value="1"/>
</dbReference>
<evidence type="ECO:0000256" key="2">
    <source>
        <dbReference type="ARBA" id="ARBA00022741"/>
    </source>
</evidence>
<dbReference type="EC" id="6.3.3.2" evidence="5"/>
<dbReference type="InterPro" id="IPR037171">
    <property type="entry name" value="NagB/RpiA_transferase-like"/>
</dbReference>
<dbReference type="EMBL" id="ANMO01000181">
    <property type="protein sequence ID" value="EMB15314.1"/>
    <property type="molecule type" value="Genomic_DNA"/>
</dbReference>
<evidence type="ECO:0000313" key="6">
    <source>
        <dbReference type="EMBL" id="EMB15314.1"/>
    </source>
</evidence>
<keyword evidence="5" id="KW-0460">Magnesium</keyword>
<keyword evidence="6" id="KW-0436">Ligase</keyword>
<evidence type="ECO:0000256" key="4">
    <source>
        <dbReference type="PIRSR" id="PIRSR006806-1"/>
    </source>
</evidence>
<feature type="binding site" evidence="4">
    <location>
        <position position="64"/>
    </location>
    <ligand>
        <name>substrate</name>
    </ligand>
</feature>
<feature type="binding site" evidence="4">
    <location>
        <begin position="20"/>
        <end position="24"/>
    </location>
    <ligand>
        <name>ATP</name>
        <dbReference type="ChEBI" id="CHEBI:30616"/>
    </ligand>
</feature>
<reference evidence="6" key="2">
    <citation type="journal article" date="2013" name="Mar. Genomics">
        <title>Expression of sulfatases in Rhodopirellula baltica and the diversity of sulfatases in the genus Rhodopirellula.</title>
        <authorList>
            <person name="Wegner C.E."/>
            <person name="Richter-Heitmann T."/>
            <person name="Klindworth A."/>
            <person name="Klockow C."/>
            <person name="Richter M."/>
            <person name="Achstetter T."/>
            <person name="Glockner F.O."/>
            <person name="Harder J."/>
        </authorList>
    </citation>
    <scope>NUCLEOTIDE SEQUENCE [LARGE SCALE GENOMIC DNA]</scope>
    <source>
        <strain evidence="6">6C</strain>
    </source>
</reference>
<dbReference type="SUPFAM" id="SSF100950">
    <property type="entry name" value="NagB/RpiA/CoA transferase-like"/>
    <property type="match status" value="1"/>
</dbReference>
<evidence type="ECO:0000313" key="7">
    <source>
        <dbReference type="Proteomes" id="UP000011529"/>
    </source>
</evidence>
<dbReference type="PIRSF" id="PIRSF006806">
    <property type="entry name" value="FTHF_cligase"/>
    <property type="match status" value="1"/>
</dbReference>
<dbReference type="PATRIC" id="fig|1263867.3.peg.4242"/>
<dbReference type="GO" id="GO:0035999">
    <property type="term" value="P:tetrahydrofolate interconversion"/>
    <property type="evidence" value="ECO:0007669"/>
    <property type="project" value="TreeGrafter"/>
</dbReference>
<organism evidence="6 7">
    <name type="scientific">Rhodopirellula europaea 6C</name>
    <dbReference type="NCBI Taxonomy" id="1263867"/>
    <lineage>
        <taxon>Bacteria</taxon>
        <taxon>Pseudomonadati</taxon>
        <taxon>Planctomycetota</taxon>
        <taxon>Planctomycetia</taxon>
        <taxon>Pirellulales</taxon>
        <taxon>Pirellulaceae</taxon>
        <taxon>Rhodopirellula</taxon>
    </lineage>
</organism>
<reference evidence="6" key="1">
    <citation type="submission" date="2012-11" db="EMBL/GenBank/DDBJ databases">
        <title>Permanent draft genomes of Rhodopirellula europaea strain SH398 and 6C.</title>
        <authorList>
            <person name="Richter M."/>
            <person name="Richter-Heitmann T."/>
            <person name="Frank C."/>
            <person name="Harder J."/>
            <person name="Glockner F.O."/>
        </authorList>
    </citation>
    <scope>NUCLEOTIDE SEQUENCE</scope>
    <source>
        <strain evidence="6">6C</strain>
    </source>
</reference>
<comment type="cofactor">
    <cofactor evidence="5">
        <name>Mg(2+)</name>
        <dbReference type="ChEBI" id="CHEBI:18420"/>
    </cofactor>
</comment>
<sequence length="210" mass="23093">MLTSGLETMAADDESLVAHKQEIRTAAQVARRAQTDKDGLSRLIVGTVTQLPAYREAACVMWYIDVRSEVQTRHALPAAIDSGKKVVVPFCVDGELELFHLESMSELSEGMYKILEPREELRGVAAKRVRSSDLDIVLVPGVAFDRQGGRVGHGKGYYDKLLGNVRSDASLIALAFECQVVDSVPVQTHDVHMDMVVTENHVYPGTGRRS</sequence>
<dbReference type="Proteomes" id="UP000011529">
    <property type="component" value="Unassembled WGS sequence"/>
</dbReference>
<keyword evidence="3 4" id="KW-0067">ATP-binding</keyword>
<keyword evidence="5" id="KW-0479">Metal-binding</keyword>
<dbReference type="PANTHER" id="PTHR23407">
    <property type="entry name" value="ATPASE INHIBITOR/5-FORMYLTETRAHYDROFOLATE CYCLO-LIGASE"/>
    <property type="match status" value="1"/>
</dbReference>
<comment type="caution">
    <text evidence="6">The sequence shown here is derived from an EMBL/GenBank/DDBJ whole genome shotgun (WGS) entry which is preliminary data.</text>
</comment>
<keyword evidence="7" id="KW-1185">Reference proteome</keyword>
<dbReference type="Pfam" id="PF01812">
    <property type="entry name" value="5-FTHF_cyc-lig"/>
    <property type="match status" value="1"/>
</dbReference>
<keyword evidence="2 4" id="KW-0547">Nucleotide-binding</keyword>
<dbReference type="InterPro" id="IPR024185">
    <property type="entry name" value="FTHF_cligase-like_sf"/>
</dbReference>
<comment type="catalytic activity">
    <reaction evidence="5">
        <text>(6S)-5-formyl-5,6,7,8-tetrahydrofolate + ATP = (6R)-5,10-methenyltetrahydrofolate + ADP + phosphate</text>
        <dbReference type="Rhea" id="RHEA:10488"/>
        <dbReference type="ChEBI" id="CHEBI:30616"/>
        <dbReference type="ChEBI" id="CHEBI:43474"/>
        <dbReference type="ChEBI" id="CHEBI:57455"/>
        <dbReference type="ChEBI" id="CHEBI:57457"/>
        <dbReference type="ChEBI" id="CHEBI:456216"/>
        <dbReference type="EC" id="6.3.3.2"/>
    </reaction>
</comment>
<dbReference type="GO" id="GO:0046872">
    <property type="term" value="F:metal ion binding"/>
    <property type="evidence" value="ECO:0007669"/>
    <property type="project" value="UniProtKB-KW"/>
</dbReference>
<proteinExistence type="inferred from homology"/>
<evidence type="ECO:0000256" key="3">
    <source>
        <dbReference type="ARBA" id="ARBA00022840"/>
    </source>
</evidence>
<accession>M2AZA8</accession>
<dbReference type="InterPro" id="IPR002698">
    <property type="entry name" value="FTHF_cligase"/>
</dbReference>
<dbReference type="AlphaFoldDB" id="M2AZA8"/>
<dbReference type="GO" id="GO:0030272">
    <property type="term" value="F:5-formyltetrahydrofolate cyclo-ligase activity"/>
    <property type="evidence" value="ECO:0007669"/>
    <property type="project" value="UniProtKB-EC"/>
</dbReference>
<comment type="similarity">
    <text evidence="1 5">Belongs to the 5-formyltetrahydrofolate cyclo-ligase family.</text>
</comment>
<evidence type="ECO:0000256" key="1">
    <source>
        <dbReference type="ARBA" id="ARBA00010638"/>
    </source>
</evidence>
<protein>
    <recommendedName>
        <fullName evidence="5">5-formyltetrahydrofolate cyclo-ligase</fullName>
        <ecNumber evidence="5">6.3.3.2</ecNumber>
    </recommendedName>
</protein>
<feature type="binding site" evidence="4">
    <location>
        <begin position="150"/>
        <end position="158"/>
    </location>
    <ligand>
        <name>ATP</name>
        <dbReference type="ChEBI" id="CHEBI:30616"/>
    </ligand>
</feature>
<evidence type="ECO:0000256" key="5">
    <source>
        <dbReference type="RuleBase" id="RU361279"/>
    </source>
</evidence>
<dbReference type="Gene3D" id="3.40.50.10420">
    <property type="entry name" value="NagB/RpiA/CoA transferase-like"/>
    <property type="match status" value="1"/>
</dbReference>
<name>M2AZA8_9BACT</name>
<feature type="binding site" evidence="4">
    <location>
        <position position="69"/>
    </location>
    <ligand>
        <name>substrate</name>
    </ligand>
</feature>
<dbReference type="GO" id="GO:0009396">
    <property type="term" value="P:folic acid-containing compound biosynthetic process"/>
    <property type="evidence" value="ECO:0007669"/>
    <property type="project" value="TreeGrafter"/>
</dbReference>
<dbReference type="GO" id="GO:0005524">
    <property type="term" value="F:ATP binding"/>
    <property type="evidence" value="ECO:0007669"/>
    <property type="project" value="UniProtKB-KW"/>
</dbReference>
<dbReference type="NCBIfam" id="TIGR02727">
    <property type="entry name" value="MTHFS_bact"/>
    <property type="match status" value="1"/>
</dbReference>
<gene>
    <name evidence="6" type="ORF">RE6C_03960</name>
</gene>